<organism evidence="3 4">
    <name type="scientific">Flaviaesturariibacter amylovorans</name>
    <dbReference type="NCBI Taxonomy" id="1084520"/>
    <lineage>
        <taxon>Bacteria</taxon>
        <taxon>Pseudomonadati</taxon>
        <taxon>Bacteroidota</taxon>
        <taxon>Chitinophagia</taxon>
        <taxon>Chitinophagales</taxon>
        <taxon>Chitinophagaceae</taxon>
        <taxon>Flaviaestuariibacter</taxon>
    </lineage>
</organism>
<comment type="caution">
    <text evidence="3">The sequence shown here is derived from an EMBL/GenBank/DDBJ whole genome shotgun (WGS) entry which is preliminary data.</text>
</comment>
<feature type="signal peptide" evidence="2">
    <location>
        <begin position="1"/>
        <end position="27"/>
    </location>
</feature>
<dbReference type="SUPFAM" id="SSF46626">
    <property type="entry name" value="Cytochrome c"/>
    <property type="match status" value="1"/>
</dbReference>
<feature type="chain" id="PRO_5046496394" description="Cytochrome c domain-containing protein" evidence="2">
    <location>
        <begin position="28"/>
        <end position="127"/>
    </location>
</feature>
<proteinExistence type="predicted"/>
<keyword evidence="2" id="KW-0732">Signal</keyword>
<keyword evidence="4" id="KW-1185">Reference proteome</keyword>
<name>A0ABP8GAN1_9BACT</name>
<reference evidence="4" key="1">
    <citation type="journal article" date="2019" name="Int. J. Syst. Evol. Microbiol.">
        <title>The Global Catalogue of Microorganisms (GCM) 10K type strain sequencing project: providing services to taxonomists for standard genome sequencing and annotation.</title>
        <authorList>
            <consortium name="The Broad Institute Genomics Platform"/>
            <consortium name="The Broad Institute Genome Sequencing Center for Infectious Disease"/>
            <person name="Wu L."/>
            <person name="Ma J."/>
        </authorList>
    </citation>
    <scope>NUCLEOTIDE SEQUENCE [LARGE SCALE GENOMIC DNA]</scope>
    <source>
        <strain evidence="4">JCM 17919</strain>
    </source>
</reference>
<dbReference type="EMBL" id="BAABGY010000002">
    <property type="protein sequence ID" value="GAA4320388.1"/>
    <property type="molecule type" value="Genomic_DNA"/>
</dbReference>
<dbReference type="Gene3D" id="1.10.760.10">
    <property type="entry name" value="Cytochrome c-like domain"/>
    <property type="match status" value="1"/>
</dbReference>
<accession>A0ABP8GAN1</accession>
<sequence>MISPGFITFSAQATYYMKQLLFSAALAATVLACSPKTQPAATNTSGTPSSGTSTASTTPAAPAANSLVTAGHQVYNAKCGRCHNLKDPANYTAERWEPILQKMAPMAKLSADETSQVRAYVQANAKK</sequence>
<evidence type="ECO:0000256" key="1">
    <source>
        <dbReference type="SAM" id="MobiDB-lite"/>
    </source>
</evidence>
<feature type="compositionally biased region" description="Low complexity" evidence="1">
    <location>
        <begin position="39"/>
        <end position="60"/>
    </location>
</feature>
<evidence type="ECO:0000313" key="3">
    <source>
        <dbReference type="EMBL" id="GAA4320388.1"/>
    </source>
</evidence>
<dbReference type="Proteomes" id="UP001501725">
    <property type="component" value="Unassembled WGS sequence"/>
</dbReference>
<dbReference type="InterPro" id="IPR036909">
    <property type="entry name" value="Cyt_c-like_dom_sf"/>
</dbReference>
<gene>
    <name evidence="3" type="ORF">GCM10023184_05540</name>
</gene>
<protein>
    <recommendedName>
        <fullName evidence="5">Cytochrome c domain-containing protein</fullName>
    </recommendedName>
</protein>
<evidence type="ECO:0008006" key="5">
    <source>
        <dbReference type="Google" id="ProtNLM"/>
    </source>
</evidence>
<evidence type="ECO:0000313" key="4">
    <source>
        <dbReference type="Proteomes" id="UP001501725"/>
    </source>
</evidence>
<evidence type="ECO:0000256" key="2">
    <source>
        <dbReference type="SAM" id="SignalP"/>
    </source>
</evidence>
<feature type="region of interest" description="Disordered" evidence="1">
    <location>
        <begin position="37"/>
        <end position="60"/>
    </location>
</feature>